<reference evidence="10" key="1">
    <citation type="submission" date="2021-03" db="EMBL/GenBank/DDBJ databases">
        <authorList>
            <consortium name="Genoscope - CEA"/>
            <person name="William W."/>
        </authorList>
    </citation>
    <scope>NUCLEOTIDE SEQUENCE</scope>
    <source>
        <strain evidence="10">Doubled-haploid Pahang</strain>
    </source>
</reference>
<keyword evidence="3" id="KW-0813">Transport</keyword>
<dbReference type="EnsemblPlants" id="Ma01_t18980.1">
    <property type="protein sequence ID" value="Ma01_p18980.1"/>
    <property type="gene ID" value="Ma01_g18980"/>
</dbReference>
<dbReference type="OMA" id="PENIHGQ"/>
<dbReference type="EMBL" id="HG996466">
    <property type="protein sequence ID" value="CAG1859963.1"/>
    <property type="molecule type" value="Genomic_DNA"/>
</dbReference>
<keyword evidence="4 9" id="KW-0812">Transmembrane</keyword>
<dbReference type="Gramene" id="Ma01_t18980.1">
    <property type="protein sequence ID" value="Ma01_p18980.1"/>
    <property type="gene ID" value="Ma01_g18980"/>
</dbReference>
<dbReference type="KEGG" id="mus:103997670"/>
<evidence type="ECO:0000256" key="3">
    <source>
        <dbReference type="ARBA" id="ARBA00022448"/>
    </source>
</evidence>
<feature type="region of interest" description="Disordered" evidence="8">
    <location>
        <begin position="1"/>
        <end position="28"/>
    </location>
</feature>
<keyword evidence="5" id="KW-0029">Amino-acid transport</keyword>
<keyword evidence="6 9" id="KW-1133">Transmembrane helix</keyword>
<comment type="similarity">
    <text evidence="2">Belongs to the GLUTAMINE DUMPER 1 (TC 9.B.60) family.</text>
</comment>
<dbReference type="GO" id="GO:0006865">
    <property type="term" value="P:amino acid transport"/>
    <property type="evidence" value="ECO:0007669"/>
    <property type="project" value="UniProtKB-KW"/>
</dbReference>
<evidence type="ECO:0000313" key="10">
    <source>
        <dbReference type="EMBL" id="CAG1859963.1"/>
    </source>
</evidence>
<evidence type="ECO:0000256" key="2">
    <source>
        <dbReference type="ARBA" id="ARBA00009977"/>
    </source>
</evidence>
<evidence type="ECO:0000313" key="11">
    <source>
        <dbReference type="EnsemblPlants" id="Ma01_p18980.1"/>
    </source>
</evidence>
<dbReference type="GO" id="GO:0016020">
    <property type="term" value="C:membrane"/>
    <property type="evidence" value="ECO:0007669"/>
    <property type="project" value="UniProtKB-SubCell"/>
</dbReference>
<dbReference type="OrthoDB" id="1930784at2759"/>
<evidence type="ECO:0000256" key="6">
    <source>
        <dbReference type="ARBA" id="ARBA00022989"/>
    </source>
</evidence>
<evidence type="ECO:0000256" key="8">
    <source>
        <dbReference type="SAM" id="MobiDB-lite"/>
    </source>
</evidence>
<dbReference type="InterPro" id="IPR040359">
    <property type="entry name" value="GDU"/>
</dbReference>
<comment type="subcellular location">
    <subcellularLocation>
        <location evidence="1">Membrane</location>
        <topology evidence="1">Single-pass membrane protein</topology>
    </subcellularLocation>
</comment>
<keyword evidence="12" id="KW-1185">Reference proteome</keyword>
<evidence type="ECO:0000313" key="12">
    <source>
        <dbReference type="Proteomes" id="UP000012960"/>
    </source>
</evidence>
<feature type="region of interest" description="Disordered" evidence="8">
    <location>
        <begin position="127"/>
        <end position="157"/>
    </location>
</feature>
<keyword evidence="7 9" id="KW-0472">Membrane</keyword>
<dbReference type="PANTHER" id="PTHR33228">
    <property type="entry name" value="PROTEIN GLUTAMINE DUMPER 4-RELATED"/>
    <property type="match status" value="1"/>
</dbReference>
<dbReference type="AlphaFoldDB" id="A0A804HVU0"/>
<feature type="transmembrane region" description="Helical" evidence="9">
    <location>
        <begin position="36"/>
        <end position="60"/>
    </location>
</feature>
<dbReference type="PANTHER" id="PTHR33228:SF82">
    <property type="entry name" value="OS06G0654400 PROTEIN"/>
    <property type="match status" value="1"/>
</dbReference>
<evidence type="ECO:0000256" key="1">
    <source>
        <dbReference type="ARBA" id="ARBA00004167"/>
    </source>
</evidence>
<organism evidence="11 12">
    <name type="scientific">Musa acuminata subsp. malaccensis</name>
    <name type="common">Wild banana</name>
    <name type="synonym">Musa malaccensis</name>
    <dbReference type="NCBI Taxonomy" id="214687"/>
    <lineage>
        <taxon>Eukaryota</taxon>
        <taxon>Viridiplantae</taxon>
        <taxon>Streptophyta</taxon>
        <taxon>Embryophyta</taxon>
        <taxon>Tracheophyta</taxon>
        <taxon>Spermatophyta</taxon>
        <taxon>Magnoliopsida</taxon>
        <taxon>Liliopsida</taxon>
        <taxon>Zingiberales</taxon>
        <taxon>Musaceae</taxon>
        <taxon>Musa</taxon>
    </lineage>
</organism>
<feature type="region of interest" description="Disordered" evidence="8">
    <location>
        <begin position="70"/>
        <end position="93"/>
    </location>
</feature>
<evidence type="ECO:0000256" key="5">
    <source>
        <dbReference type="ARBA" id="ARBA00022970"/>
    </source>
</evidence>
<evidence type="ECO:0000256" key="7">
    <source>
        <dbReference type="ARBA" id="ARBA00023136"/>
    </source>
</evidence>
<feature type="compositionally biased region" description="Low complexity" evidence="8">
    <location>
        <begin position="16"/>
        <end position="28"/>
    </location>
</feature>
<sequence>MRTAAGFHETGGTIEAAAPSSAPGGPHSPWQSPVPYLFGGLAAMLGLIALALLILACSYWKLSGYLDPGNDDDDATTNSDHEKPADATAGKDPTFLDDRFLVIMAGDHAPTFLAVPIAGRLADNTTTSAYGNLDEEDKQPEGAATPLPQSQSQTREQ</sequence>
<gene>
    <name evidence="10" type="ORF">GSMUA_302590.1</name>
</gene>
<evidence type="ECO:0000256" key="4">
    <source>
        <dbReference type="ARBA" id="ARBA00022692"/>
    </source>
</evidence>
<feature type="compositionally biased region" description="Polar residues" evidence="8">
    <location>
        <begin position="147"/>
        <end position="157"/>
    </location>
</feature>
<reference evidence="11" key="2">
    <citation type="submission" date="2021-05" db="UniProtKB">
        <authorList>
            <consortium name="EnsemblPlants"/>
        </authorList>
    </citation>
    <scope>IDENTIFICATION</scope>
    <source>
        <strain evidence="11">subsp. malaccensis</strain>
    </source>
</reference>
<accession>A0A804HVU0</accession>
<dbReference type="GO" id="GO:0080143">
    <property type="term" value="P:regulation of amino acid export"/>
    <property type="evidence" value="ECO:0007669"/>
    <property type="project" value="InterPro"/>
</dbReference>
<name>A0A804HVU0_MUSAM</name>
<protein>
    <submittedName>
        <fullName evidence="10">(wild Malaysian banana) hypothetical protein</fullName>
    </submittedName>
</protein>
<evidence type="ECO:0000256" key="9">
    <source>
        <dbReference type="SAM" id="Phobius"/>
    </source>
</evidence>
<proteinExistence type="inferred from homology"/>
<dbReference type="Proteomes" id="UP000012960">
    <property type="component" value="Unplaced"/>
</dbReference>